<gene>
    <name evidence="2" type="ORF">FC774_15285</name>
    <name evidence="3" type="ORF">FDB51_08270</name>
</gene>
<dbReference type="EMBL" id="SWOV01000056">
    <property type="protein sequence ID" value="NFF89216.1"/>
    <property type="molecule type" value="Genomic_DNA"/>
</dbReference>
<dbReference type="SUPFAM" id="SSF53597">
    <property type="entry name" value="Dihydrofolate reductase-like"/>
    <property type="match status" value="1"/>
</dbReference>
<dbReference type="AlphaFoldDB" id="A0A0L9YDI5"/>
<dbReference type="GO" id="GO:0009231">
    <property type="term" value="P:riboflavin biosynthetic process"/>
    <property type="evidence" value="ECO:0007669"/>
    <property type="project" value="InterPro"/>
</dbReference>
<dbReference type="Proteomes" id="UP000473681">
    <property type="component" value="Unassembled WGS sequence"/>
</dbReference>
<feature type="domain" description="Bacterial bifunctional deaminase-reductase C-terminal" evidence="1">
    <location>
        <begin position="58"/>
        <end position="283"/>
    </location>
</feature>
<accession>A0A0L9YDI5</accession>
<dbReference type="Gene3D" id="3.40.430.10">
    <property type="entry name" value="Dihydrofolate Reductase, subunit A"/>
    <property type="match status" value="1"/>
</dbReference>
<evidence type="ECO:0000313" key="2">
    <source>
        <dbReference type="EMBL" id="NFF89216.1"/>
    </source>
</evidence>
<name>A0A0L9YDI5_CLOBO</name>
<dbReference type="InterPro" id="IPR002734">
    <property type="entry name" value="RibDG_C"/>
</dbReference>
<dbReference type="OrthoDB" id="1886212at2"/>
<evidence type="ECO:0000313" key="4">
    <source>
        <dbReference type="Proteomes" id="UP000473681"/>
    </source>
</evidence>
<comment type="caution">
    <text evidence="2">The sequence shown here is derived from an EMBL/GenBank/DDBJ whole genome shotgun (WGS) entry which is preliminary data.</text>
</comment>
<sequence length="318" mass="36257">MATTLEKMPLTVDEVGLKRVYASETLERFEVKNIDCKKIKDAYDGELRFEKLHEDRPYTFTSLVTSIDGRIAFSDAPQGPLISRLNKYGQGGAMADWWILNLLRTVCDGVMVGAGTMNAESDFTGHIFDQELEDARIEQGMNPVPWNIITSLNGEDIPFDHRMFNEKELPLMISTSKSGLKVVEERIKNPYIVIGPLSSKEDVTEKMVNTMKEAKDKVIVIATGDKAPDSTVAFYLLKRFGIDRLLVETPSYMHYLVGEKLMDELFFNYSCLYIGGKALTIGQFGKEFTSEDHPHTRMLSIHSHSDHFFYFRHKLIYQ</sequence>
<evidence type="ECO:0000259" key="1">
    <source>
        <dbReference type="Pfam" id="PF01872"/>
    </source>
</evidence>
<proteinExistence type="predicted"/>
<evidence type="ECO:0000313" key="3">
    <source>
        <dbReference type="EMBL" id="NFN35124.1"/>
    </source>
</evidence>
<dbReference type="EMBL" id="SWVK01000009">
    <property type="protein sequence ID" value="NFN35124.1"/>
    <property type="molecule type" value="Genomic_DNA"/>
</dbReference>
<reference evidence="4 5" key="1">
    <citation type="submission" date="2019-04" db="EMBL/GenBank/DDBJ databases">
        <title>Genome sequencing of Clostridium botulinum Groups I-IV and Clostridium butyricum.</title>
        <authorList>
            <person name="Brunt J."/>
            <person name="Van Vliet A.H.M."/>
            <person name="Stringer S.C."/>
            <person name="Carter A.T."/>
            <person name="Peck M.W."/>
        </authorList>
    </citation>
    <scope>NUCLEOTIDE SEQUENCE [LARGE SCALE GENOMIC DNA]</scope>
    <source>
        <strain evidence="2 5">1605</strain>
        <strain evidence="3 4">CB-K-33E</strain>
    </source>
</reference>
<dbReference type="InterPro" id="IPR024072">
    <property type="entry name" value="DHFR-like_dom_sf"/>
</dbReference>
<dbReference type="Proteomes" id="UP000476820">
    <property type="component" value="Unassembled WGS sequence"/>
</dbReference>
<dbReference type="Pfam" id="PF01872">
    <property type="entry name" value="RibD_C"/>
    <property type="match status" value="1"/>
</dbReference>
<protein>
    <submittedName>
        <fullName evidence="2">Pyrimidine reductase</fullName>
    </submittedName>
</protein>
<organism evidence="2 5">
    <name type="scientific">Clostridium botulinum</name>
    <dbReference type="NCBI Taxonomy" id="1491"/>
    <lineage>
        <taxon>Bacteria</taxon>
        <taxon>Bacillati</taxon>
        <taxon>Bacillota</taxon>
        <taxon>Clostridia</taxon>
        <taxon>Eubacteriales</taxon>
        <taxon>Clostridiaceae</taxon>
        <taxon>Clostridium</taxon>
    </lineage>
</organism>
<evidence type="ECO:0000313" key="5">
    <source>
        <dbReference type="Proteomes" id="UP000476820"/>
    </source>
</evidence>
<dbReference type="GO" id="GO:0008703">
    <property type="term" value="F:5-amino-6-(5-phosphoribosylamino)uracil reductase activity"/>
    <property type="evidence" value="ECO:0007669"/>
    <property type="project" value="InterPro"/>
</dbReference>
<dbReference type="RefSeq" id="WP_053341694.1">
    <property type="nucleotide sequence ID" value="NZ_LFPA01000024.1"/>
</dbReference>